<evidence type="ECO:0000256" key="3">
    <source>
        <dbReference type="ARBA" id="ARBA00029814"/>
    </source>
</evidence>
<dbReference type="PANTHER" id="PTHR12196">
    <property type="entry name" value="DOMAIN OF UNKNOWN FUNCTION 71 DUF71 -CONTAINING PROTEIN"/>
    <property type="match status" value="1"/>
</dbReference>
<dbReference type="STRING" id="1076935.U4L6U3"/>
<name>U4L6U3_PYROM</name>
<dbReference type="PANTHER" id="PTHR12196:SF2">
    <property type="entry name" value="DIPHTHINE--AMMONIA LIGASE"/>
    <property type="match status" value="1"/>
</dbReference>
<protein>
    <recommendedName>
        <fullName evidence="2">Diphthine--ammonia ligase</fullName>
        <ecNumber evidence="1">6.3.1.14</ecNumber>
    </recommendedName>
    <alternativeName>
        <fullName evidence="3">Diphthamide synthase</fullName>
    </alternativeName>
    <alternativeName>
        <fullName evidence="4">Diphthamide synthetase</fullName>
    </alternativeName>
</protein>
<evidence type="ECO:0000259" key="7">
    <source>
        <dbReference type="Pfam" id="PF01902"/>
    </source>
</evidence>
<dbReference type="CDD" id="cd01994">
    <property type="entry name" value="AANH_PF0828-like"/>
    <property type="match status" value="1"/>
</dbReference>
<feature type="domain" description="Diphthamide synthase" evidence="7">
    <location>
        <begin position="72"/>
        <end position="267"/>
    </location>
</feature>
<evidence type="ECO:0000313" key="8">
    <source>
        <dbReference type="EMBL" id="CCX12200.1"/>
    </source>
</evidence>
<dbReference type="InterPro" id="IPR002761">
    <property type="entry name" value="Diphthami_syn_dom"/>
</dbReference>
<dbReference type="eggNOG" id="KOG2317">
    <property type="taxonomic scope" value="Eukaryota"/>
</dbReference>
<dbReference type="InterPro" id="IPR035959">
    <property type="entry name" value="RutC-like_sf"/>
</dbReference>
<dbReference type="AlphaFoldDB" id="U4L6U3"/>
<proteinExistence type="predicted"/>
<evidence type="ECO:0000313" key="9">
    <source>
        <dbReference type="Proteomes" id="UP000018144"/>
    </source>
</evidence>
<dbReference type="SUPFAM" id="SSF52402">
    <property type="entry name" value="Adenine nucleotide alpha hydrolases-like"/>
    <property type="match status" value="1"/>
</dbReference>
<feature type="region of interest" description="Disordered" evidence="6">
    <location>
        <begin position="43"/>
        <end position="67"/>
    </location>
</feature>
<dbReference type="eggNOG" id="KOG2316">
    <property type="taxonomic scope" value="Eukaryota"/>
</dbReference>
<dbReference type="Gene3D" id="3.40.50.620">
    <property type="entry name" value="HUPs"/>
    <property type="match status" value="1"/>
</dbReference>
<dbReference type="InterPro" id="IPR014729">
    <property type="entry name" value="Rossmann-like_a/b/a_fold"/>
</dbReference>
<dbReference type="Gene3D" id="3.30.1330.40">
    <property type="entry name" value="RutC-like"/>
    <property type="match status" value="2"/>
</dbReference>
<dbReference type="EMBL" id="HF935680">
    <property type="protein sequence ID" value="CCX12200.1"/>
    <property type="molecule type" value="Genomic_DNA"/>
</dbReference>
<dbReference type="SUPFAM" id="SSF55298">
    <property type="entry name" value="YjgF-like"/>
    <property type="match status" value="2"/>
</dbReference>
<gene>
    <name evidence="8" type="ORF">PCON_11794</name>
</gene>
<dbReference type="GO" id="GO:0017183">
    <property type="term" value="P:protein histidyl modification to diphthamide"/>
    <property type="evidence" value="ECO:0007669"/>
    <property type="project" value="TreeGrafter"/>
</dbReference>
<dbReference type="InterPro" id="IPR030662">
    <property type="entry name" value="DPH6/MJ0570"/>
</dbReference>
<dbReference type="Gene3D" id="3.90.1490.10">
    <property type="entry name" value="putative n-type atp pyrophosphatase, domain 2"/>
    <property type="match status" value="1"/>
</dbReference>
<dbReference type="OrthoDB" id="686384at2759"/>
<dbReference type="OMA" id="HCRLAQS"/>
<organism evidence="8 9">
    <name type="scientific">Pyronema omphalodes (strain CBS 100304)</name>
    <name type="common">Pyronema confluens</name>
    <dbReference type="NCBI Taxonomy" id="1076935"/>
    <lineage>
        <taxon>Eukaryota</taxon>
        <taxon>Fungi</taxon>
        <taxon>Dikarya</taxon>
        <taxon>Ascomycota</taxon>
        <taxon>Pezizomycotina</taxon>
        <taxon>Pezizomycetes</taxon>
        <taxon>Pezizales</taxon>
        <taxon>Pyronemataceae</taxon>
        <taxon>Pyronema</taxon>
    </lineage>
</organism>
<accession>U4L6U3</accession>
<evidence type="ECO:0000256" key="2">
    <source>
        <dbReference type="ARBA" id="ARBA00018426"/>
    </source>
</evidence>
<reference evidence="8 9" key="1">
    <citation type="journal article" date="2013" name="PLoS Genet.">
        <title>The genome and development-dependent transcriptomes of Pyronema confluens: a window into fungal evolution.</title>
        <authorList>
            <person name="Traeger S."/>
            <person name="Altegoer F."/>
            <person name="Freitag M."/>
            <person name="Gabaldon T."/>
            <person name="Kempken F."/>
            <person name="Kumar A."/>
            <person name="Marcet-Houben M."/>
            <person name="Poggeler S."/>
            <person name="Stajich J.E."/>
            <person name="Nowrousian M."/>
        </authorList>
    </citation>
    <scope>NUCLEOTIDE SEQUENCE [LARGE SCALE GENOMIC DNA]</scope>
    <source>
        <strain evidence="9">CBS 100304</strain>
        <tissue evidence="8">Vegetative mycelium</tissue>
    </source>
</reference>
<dbReference type="Pfam" id="PF01902">
    <property type="entry name" value="Diphthami_syn_2"/>
    <property type="match status" value="1"/>
</dbReference>
<dbReference type="Proteomes" id="UP000018144">
    <property type="component" value="Unassembled WGS sequence"/>
</dbReference>
<evidence type="ECO:0000256" key="1">
    <source>
        <dbReference type="ARBA" id="ARBA00012089"/>
    </source>
</evidence>
<dbReference type="GO" id="GO:0017178">
    <property type="term" value="F:diphthine-ammonia ligase activity"/>
    <property type="evidence" value="ECO:0007669"/>
    <property type="project" value="UniProtKB-EC"/>
</dbReference>
<sequence length="666" mass="72535">MTTRPEAIALISGGKDSLLALYHAIRNGYTIVALGNLHPPLSSKGSDAPVDEYGTTTHHPTSSPSLGTAAAVSDELDSYMYQTIGHSLLPLYASSIGLPLYRHAIDGSSGNAQLNYEPSKTGANDETEDLYLLLKSIKKQHPNVVAVTSGAILSNYQRTRVESVCSRLGLRSLAYLWQMQQEEVLRQVSRLGLEARIVKVASLGLDERWLWEQLGDAKTQRKLGMLKEKWGLNPAGEGGEYESLVVQGPGWRGRIAVEESERVITSDGGAYWMGFTGARVEPLASPPPENQELWAAGLGGAEEQNLWDPEFEQLVEGITEIPQALDTTTPAPISLPLSITSTPTGVYNISAPSLSAAFEILKQFTPLRNITFITLILRDMSTFASINSEYSTYFPFSLPPARACVGSSRIPDTLLMSASFTPSTDGTEASGASVNEVAAPERKGLHVQSLSYWAPSNIGPYSQSILHTNWWETAGQIGLIPSSLTLAPPHLQPALSLQHLTRIWTAVGATGRGVVVWVTREEVVGEVLRCWRGWVAARLLAQEQEEEDDFDGDQGVQRDLAEKIMVVQTTALPRGAVLEWVGYGSDREVDEREDDLGAEGWVGRGVEFMFGNGEWKGVQKGGQVFVGMDYTVEEGLGEAEGVMVVPVEKVWNVKGERVAWGAVWRV</sequence>
<keyword evidence="9" id="KW-1185">Reference proteome</keyword>
<feature type="compositionally biased region" description="Low complexity" evidence="6">
    <location>
        <begin position="55"/>
        <end position="65"/>
    </location>
</feature>
<evidence type="ECO:0000256" key="6">
    <source>
        <dbReference type="SAM" id="MobiDB-lite"/>
    </source>
</evidence>
<comment type="catalytic activity">
    <reaction evidence="5">
        <text>diphthine-[translation elongation factor 2] + NH4(+) + ATP = diphthamide-[translation elongation factor 2] + AMP + diphosphate + H(+)</text>
        <dbReference type="Rhea" id="RHEA:19753"/>
        <dbReference type="Rhea" id="RHEA-COMP:10172"/>
        <dbReference type="Rhea" id="RHEA-COMP:10174"/>
        <dbReference type="ChEBI" id="CHEBI:15378"/>
        <dbReference type="ChEBI" id="CHEBI:16692"/>
        <dbReference type="ChEBI" id="CHEBI:28938"/>
        <dbReference type="ChEBI" id="CHEBI:30616"/>
        <dbReference type="ChEBI" id="CHEBI:33019"/>
        <dbReference type="ChEBI" id="CHEBI:82696"/>
        <dbReference type="ChEBI" id="CHEBI:456215"/>
        <dbReference type="EC" id="6.3.1.14"/>
    </reaction>
</comment>
<evidence type="ECO:0000256" key="4">
    <source>
        <dbReference type="ARBA" id="ARBA00031552"/>
    </source>
</evidence>
<dbReference type="EC" id="6.3.1.14" evidence="1"/>
<evidence type="ECO:0000256" key="5">
    <source>
        <dbReference type="ARBA" id="ARBA00048108"/>
    </source>
</evidence>
<dbReference type="NCBIfam" id="TIGR00290">
    <property type="entry name" value="MJ0570_dom"/>
    <property type="match status" value="1"/>
</dbReference>